<comment type="similarity">
    <text evidence="4">Belongs to the CitD family.</text>
</comment>
<proteinExistence type="inferred from homology"/>
<dbReference type="STRING" id="1423770.FD29_GL001449"/>
<dbReference type="OrthoDB" id="1120942at2"/>
<evidence type="ECO:0000256" key="3">
    <source>
        <dbReference type="ARBA" id="ARBA00022553"/>
    </source>
</evidence>
<dbReference type="NCBIfam" id="TIGR01608">
    <property type="entry name" value="citD"/>
    <property type="match status" value="1"/>
</dbReference>
<keyword evidence="7" id="KW-1185">Reference proteome</keyword>
<dbReference type="EMBL" id="AZEZ01000099">
    <property type="protein sequence ID" value="KRL42799.1"/>
    <property type="molecule type" value="Genomic_DNA"/>
</dbReference>
<evidence type="ECO:0000256" key="4">
    <source>
        <dbReference type="HAMAP-Rule" id="MF_00805"/>
    </source>
</evidence>
<evidence type="ECO:0000256" key="2">
    <source>
        <dbReference type="ARBA" id="ARBA00022490"/>
    </source>
</evidence>
<comment type="caution">
    <text evidence="6">The sequence shown here is derived from an EMBL/GenBank/DDBJ whole genome shotgun (WGS) entry which is preliminary data.</text>
</comment>
<dbReference type="NCBIfam" id="NF009726">
    <property type="entry name" value="PRK13253.1"/>
    <property type="match status" value="1"/>
</dbReference>
<comment type="function">
    <text evidence="4">Covalent carrier of the coenzyme of citrate lyase.</text>
</comment>
<name>A0A0R1QDG7_9LACO</name>
<evidence type="ECO:0000256" key="5">
    <source>
        <dbReference type="PIRSR" id="PIRSR002736-50"/>
    </source>
</evidence>
<protein>
    <recommendedName>
        <fullName evidence="4">Citrate lyase acyl carrier protein</fullName>
    </recommendedName>
    <alternativeName>
        <fullName evidence="4">Citrate lyase gamma chain</fullName>
    </alternativeName>
</protein>
<reference evidence="6 7" key="1">
    <citation type="journal article" date="2015" name="Genome Announc.">
        <title>Expanding the biotechnology potential of lactobacilli through comparative genomics of 213 strains and associated genera.</title>
        <authorList>
            <person name="Sun Z."/>
            <person name="Harris H.M."/>
            <person name="McCann A."/>
            <person name="Guo C."/>
            <person name="Argimon S."/>
            <person name="Zhang W."/>
            <person name="Yang X."/>
            <person name="Jeffery I.B."/>
            <person name="Cooney J.C."/>
            <person name="Kagawa T.F."/>
            <person name="Liu W."/>
            <person name="Song Y."/>
            <person name="Salvetti E."/>
            <person name="Wrobel A."/>
            <person name="Rasinkangas P."/>
            <person name="Parkhill J."/>
            <person name="Rea M.C."/>
            <person name="O'Sullivan O."/>
            <person name="Ritari J."/>
            <person name="Douillard F.P."/>
            <person name="Paul Ross R."/>
            <person name="Yang R."/>
            <person name="Briner A.E."/>
            <person name="Felis G.E."/>
            <person name="de Vos W.M."/>
            <person name="Barrangou R."/>
            <person name="Klaenhammer T.R."/>
            <person name="Caufield P.W."/>
            <person name="Cui Y."/>
            <person name="Zhang H."/>
            <person name="O'Toole P.W."/>
        </authorList>
    </citation>
    <scope>NUCLEOTIDE SEQUENCE [LARGE SCALE GENOMIC DNA]</scope>
    <source>
        <strain evidence="6 7">DSM 14500</strain>
    </source>
</reference>
<keyword evidence="3 4" id="KW-0597">Phosphoprotein</keyword>
<dbReference type="InterPro" id="IPR023439">
    <property type="entry name" value="Mal_deCO2ase/Cit_lyase_ACP"/>
</dbReference>
<comment type="subcellular location">
    <subcellularLocation>
        <location evidence="1 4">Cytoplasm</location>
    </subcellularLocation>
</comment>
<keyword evidence="2 4" id="KW-0963">Cytoplasm</keyword>
<dbReference type="HAMAP" id="MF_00805">
    <property type="entry name" value="CitD"/>
    <property type="match status" value="1"/>
</dbReference>
<accession>A0A0R1QDG7</accession>
<evidence type="ECO:0000313" key="7">
    <source>
        <dbReference type="Proteomes" id="UP000050872"/>
    </source>
</evidence>
<sequence>MEIKHTALAGTLESSDIQFTLSKGTGVEINLDSQVEKQFGNQIRKVITDLLKDYDITDVNVRAVDKGALDCTIKARLIAAIQRATDTQNQPNWEVLG</sequence>
<organism evidence="6 7">
    <name type="scientific">Companilactobacillus mindensis DSM 14500</name>
    <dbReference type="NCBI Taxonomy" id="1423770"/>
    <lineage>
        <taxon>Bacteria</taxon>
        <taxon>Bacillati</taxon>
        <taxon>Bacillota</taxon>
        <taxon>Bacilli</taxon>
        <taxon>Lactobacillales</taxon>
        <taxon>Lactobacillaceae</taxon>
        <taxon>Companilactobacillus</taxon>
    </lineage>
</organism>
<feature type="modified residue" description="O-(phosphoribosyl dephospho-coenzyme A)serine" evidence="4 5">
    <location>
        <position position="14"/>
    </location>
</feature>
<dbReference type="AlphaFoldDB" id="A0A0R1QDG7"/>
<dbReference type="PATRIC" id="fig|1423770.3.peg.1488"/>
<evidence type="ECO:0000256" key="1">
    <source>
        <dbReference type="ARBA" id="ARBA00004496"/>
    </source>
</evidence>
<dbReference type="Proteomes" id="UP000050872">
    <property type="component" value="Unassembled WGS sequence"/>
</dbReference>
<dbReference type="PIRSF" id="PIRSF002736">
    <property type="entry name" value="Citrt_lyas_gamma"/>
    <property type="match status" value="1"/>
</dbReference>
<dbReference type="RefSeq" id="WP_057888753.1">
    <property type="nucleotide sequence ID" value="NZ_AZEZ01000099.1"/>
</dbReference>
<dbReference type="InterPro" id="IPR006495">
    <property type="entry name" value="CitD"/>
</dbReference>
<dbReference type="GO" id="GO:0005737">
    <property type="term" value="C:cytoplasm"/>
    <property type="evidence" value="ECO:0007669"/>
    <property type="project" value="UniProtKB-SubCell"/>
</dbReference>
<gene>
    <name evidence="4" type="primary">citD</name>
    <name evidence="6" type="ORF">FD29_GL001449</name>
</gene>
<dbReference type="Pfam" id="PF06857">
    <property type="entry name" value="ACP"/>
    <property type="match status" value="1"/>
</dbReference>
<comment type="subunit">
    <text evidence="4">Oligomer with a subunit composition of (alpha,beta,gamma)6.</text>
</comment>
<evidence type="ECO:0000313" key="6">
    <source>
        <dbReference type="EMBL" id="KRL42799.1"/>
    </source>
</evidence>